<reference evidence="2" key="1">
    <citation type="submission" date="2016-10" db="EMBL/GenBank/DDBJ databases">
        <authorList>
            <person name="Varghese N."/>
            <person name="Submissions S."/>
        </authorList>
    </citation>
    <scope>NUCLEOTIDE SEQUENCE [LARGE SCALE GENOMIC DNA]</scope>
    <source>
        <strain evidence="2">DSM 26922</strain>
    </source>
</reference>
<dbReference type="AlphaFoldDB" id="A0A1H2V9B1"/>
<organism evidence="1 2">
    <name type="scientific">Litoreibacter albidus</name>
    <dbReference type="NCBI Taxonomy" id="670155"/>
    <lineage>
        <taxon>Bacteria</taxon>
        <taxon>Pseudomonadati</taxon>
        <taxon>Pseudomonadota</taxon>
        <taxon>Alphaproteobacteria</taxon>
        <taxon>Rhodobacterales</taxon>
        <taxon>Roseobacteraceae</taxon>
        <taxon>Litoreibacter</taxon>
    </lineage>
</organism>
<gene>
    <name evidence="1" type="ORF">SAMN04488001_1448</name>
</gene>
<accession>A0A1H2V9B1</accession>
<sequence length="233" mass="25899">MTLSLGNIPPVCMLHIGKTGGSYMRSLLKHNEPRWTRPLHLLGHSATAHSSAKRFGPDRKLAFLVRDPLTRFSSAFYSRQRQGRPTYQCQWSAEEAAAFLWFGTAEELALALTSRNPREKSAALFAVNSIRHLKEDLRHYLCSVETLLAERRNIVVCTDVAGLDRHRSAIMATLGVTDFEMPPKPIYHAAPTPPPALSQAAQTALHDHWAAEFALYNAACDIADQLGFSHSPL</sequence>
<dbReference type="OrthoDB" id="7062404at2"/>
<keyword evidence="2" id="KW-1185">Reference proteome</keyword>
<dbReference type="RefSeq" id="WP_139254532.1">
    <property type="nucleotide sequence ID" value="NZ_FNOI01000002.1"/>
</dbReference>
<dbReference type="SUPFAM" id="SSF52540">
    <property type="entry name" value="P-loop containing nucleoside triphosphate hydrolases"/>
    <property type="match status" value="1"/>
</dbReference>
<dbReference type="EMBL" id="FNOI01000002">
    <property type="protein sequence ID" value="SDW64870.1"/>
    <property type="molecule type" value="Genomic_DNA"/>
</dbReference>
<dbReference type="InterPro" id="IPR027417">
    <property type="entry name" value="P-loop_NTPase"/>
</dbReference>
<dbReference type="GO" id="GO:0016740">
    <property type="term" value="F:transferase activity"/>
    <property type="evidence" value="ECO:0007669"/>
    <property type="project" value="UniProtKB-KW"/>
</dbReference>
<evidence type="ECO:0000313" key="1">
    <source>
        <dbReference type="EMBL" id="SDW64870.1"/>
    </source>
</evidence>
<dbReference type="Proteomes" id="UP000199441">
    <property type="component" value="Unassembled WGS sequence"/>
</dbReference>
<name>A0A1H2V9B1_9RHOB</name>
<evidence type="ECO:0000313" key="2">
    <source>
        <dbReference type="Proteomes" id="UP000199441"/>
    </source>
</evidence>
<keyword evidence="1" id="KW-0808">Transferase</keyword>
<proteinExistence type="predicted"/>
<protein>
    <submittedName>
        <fullName evidence="1">Sulfotransferase family protein</fullName>
    </submittedName>
</protein>